<dbReference type="CDD" id="cd08290">
    <property type="entry name" value="ETR"/>
    <property type="match status" value="1"/>
</dbReference>
<dbReference type="Gene3D" id="3.40.50.720">
    <property type="entry name" value="NAD(P)-binding Rossmann-like Domain"/>
    <property type="match status" value="1"/>
</dbReference>
<dbReference type="InterPro" id="IPR020843">
    <property type="entry name" value="ER"/>
</dbReference>
<dbReference type="InterPro" id="IPR036291">
    <property type="entry name" value="NAD(P)-bd_dom_sf"/>
</dbReference>
<dbReference type="GO" id="GO:0005739">
    <property type="term" value="C:mitochondrion"/>
    <property type="evidence" value="ECO:0007669"/>
    <property type="project" value="UniProtKB-SubCell"/>
</dbReference>
<dbReference type="FunFam" id="3.40.50.720:FF:000112">
    <property type="entry name" value="Enoyl-[acyl-carrier-protein] reductase 1, mitochondrial"/>
    <property type="match status" value="1"/>
</dbReference>
<keyword evidence="9" id="KW-0496">Mitochondrion</keyword>
<evidence type="ECO:0000256" key="3">
    <source>
        <dbReference type="ARBA" id="ARBA00022516"/>
    </source>
</evidence>
<dbReference type="PANTHER" id="PTHR43981">
    <property type="entry name" value="ENOYL-[ACYL-CARRIER-PROTEIN] REDUCTASE, MITOCHONDRIAL"/>
    <property type="match status" value="1"/>
</dbReference>
<dbReference type="InterPro" id="IPR013149">
    <property type="entry name" value="ADH-like_C"/>
</dbReference>
<dbReference type="EMBL" id="QKRW01000001">
    <property type="protein sequence ID" value="RAL68517.1"/>
    <property type="molecule type" value="Genomic_DNA"/>
</dbReference>
<evidence type="ECO:0000256" key="10">
    <source>
        <dbReference type="ARBA" id="ARBA00023160"/>
    </source>
</evidence>
<dbReference type="OrthoDB" id="7482721at2759"/>
<keyword evidence="3" id="KW-0444">Lipid biosynthesis</keyword>
<dbReference type="Gene3D" id="3.90.180.10">
    <property type="entry name" value="Medium-chain alcohol dehydrogenases, catalytic domain"/>
    <property type="match status" value="1"/>
</dbReference>
<dbReference type="Proteomes" id="UP000249056">
    <property type="component" value="Unassembled WGS sequence"/>
</dbReference>
<dbReference type="AlphaFoldDB" id="A0A395J7R3"/>
<gene>
    <name evidence="14" type="ORF">DID88_007245</name>
</gene>
<dbReference type="PANTHER" id="PTHR43981:SF2">
    <property type="entry name" value="ENOYL-[ACYL-CARRIER-PROTEIN] REDUCTASE, MITOCHONDRIAL"/>
    <property type="match status" value="1"/>
</dbReference>
<dbReference type="SUPFAM" id="SSF51735">
    <property type="entry name" value="NAD(P)-binding Rossmann-fold domains"/>
    <property type="match status" value="1"/>
</dbReference>
<evidence type="ECO:0000256" key="9">
    <source>
        <dbReference type="ARBA" id="ARBA00023128"/>
    </source>
</evidence>
<keyword evidence="4" id="KW-0276">Fatty acid metabolism</keyword>
<evidence type="ECO:0000256" key="4">
    <source>
        <dbReference type="ARBA" id="ARBA00022832"/>
    </source>
</evidence>
<protein>
    <recommendedName>
        <fullName evidence="11">enoyl-[acyl-carrier-protein] reductase</fullName>
        <ecNumber evidence="11">1.3.1.104</ecNumber>
    </recommendedName>
</protein>
<evidence type="ECO:0000256" key="2">
    <source>
        <dbReference type="ARBA" id="ARBA00010371"/>
    </source>
</evidence>
<keyword evidence="6" id="KW-0809">Transit peptide</keyword>
<dbReference type="InterPro" id="IPR051034">
    <property type="entry name" value="Mito_Enoyl-ACP_Reductase"/>
</dbReference>
<keyword evidence="10" id="KW-0275">Fatty acid biosynthesis</keyword>
<evidence type="ECO:0000256" key="5">
    <source>
        <dbReference type="ARBA" id="ARBA00022857"/>
    </source>
</evidence>
<accession>A0A395J7R3</accession>
<comment type="similarity">
    <text evidence="2">Belongs to the zinc-containing alcohol dehydrogenase family. Quinone oxidoreductase subfamily.</text>
</comment>
<evidence type="ECO:0000256" key="1">
    <source>
        <dbReference type="ARBA" id="ARBA00004173"/>
    </source>
</evidence>
<sequence>MASLVHGRGLVRSTATGARGLISGVLGRSRQSENARLGSLVARRYKSGPYGYTQAKALAYSKYGEPADVLFLHSHSISPSLPSKSVLLRTLASPINPADINQIQGVYPSRPPFSSLLGTTSPSAVGGNEGCFEVVSLGLGSRVLRGVLKIGNKEGLTPIQVGTVSVNPCTAYRMLSDFENLVEGDWFIQNGANSGVGRAAMQLGMRWGYRSINIIRDRESVEETDKMKKELLELGATKVVTESELMAQGFRDQVKEWTKGGREKVRLGLNCVGGKATSALVKCLSNGGHLVTYGGMSKKPLDVSTAALIFKDIKFSGYWVSRWSDSHPDEKKKTVDEILEMTRLGMFKDIPVQELKWDWETKEDVFKSAVRGTLEGFRSGKGVFVYGDT</sequence>
<comment type="subcellular location">
    <subcellularLocation>
        <location evidence="1">Mitochondrion</location>
    </subcellularLocation>
</comment>
<dbReference type="Pfam" id="PF00107">
    <property type="entry name" value="ADH_zinc_N"/>
    <property type="match status" value="1"/>
</dbReference>
<evidence type="ECO:0000256" key="7">
    <source>
        <dbReference type="ARBA" id="ARBA00023002"/>
    </source>
</evidence>
<keyword evidence="15" id="KW-1185">Reference proteome</keyword>
<name>A0A395J7R3_9HELO</name>
<comment type="caution">
    <text evidence="14">The sequence shown here is derived from an EMBL/GenBank/DDBJ whole genome shotgun (WGS) entry which is preliminary data.</text>
</comment>
<dbReference type="SMART" id="SM00829">
    <property type="entry name" value="PKS_ER"/>
    <property type="match status" value="1"/>
</dbReference>
<keyword evidence="5" id="KW-0521">NADP</keyword>
<dbReference type="InterPro" id="IPR011032">
    <property type="entry name" value="GroES-like_sf"/>
</dbReference>
<evidence type="ECO:0000256" key="12">
    <source>
        <dbReference type="ARBA" id="ARBA00048843"/>
    </source>
</evidence>
<keyword evidence="7" id="KW-0560">Oxidoreductase</keyword>
<comment type="catalytic activity">
    <reaction evidence="12">
        <text>a 2,3-saturated acyl-[ACP] + NADP(+) = a (2E)-enoyl-[ACP] + NADPH + H(+)</text>
        <dbReference type="Rhea" id="RHEA:22564"/>
        <dbReference type="Rhea" id="RHEA-COMP:9925"/>
        <dbReference type="Rhea" id="RHEA-COMP:9926"/>
        <dbReference type="ChEBI" id="CHEBI:15378"/>
        <dbReference type="ChEBI" id="CHEBI:57783"/>
        <dbReference type="ChEBI" id="CHEBI:58349"/>
        <dbReference type="ChEBI" id="CHEBI:78784"/>
        <dbReference type="ChEBI" id="CHEBI:78785"/>
        <dbReference type="EC" id="1.3.1.104"/>
    </reaction>
</comment>
<dbReference type="SUPFAM" id="SSF50129">
    <property type="entry name" value="GroES-like"/>
    <property type="match status" value="1"/>
</dbReference>
<evidence type="ECO:0000313" key="15">
    <source>
        <dbReference type="Proteomes" id="UP000249056"/>
    </source>
</evidence>
<evidence type="ECO:0000256" key="8">
    <source>
        <dbReference type="ARBA" id="ARBA00023098"/>
    </source>
</evidence>
<dbReference type="EC" id="1.3.1.104" evidence="11"/>
<organism evidence="14 15">
    <name type="scientific">Monilinia fructigena</name>
    <dbReference type="NCBI Taxonomy" id="38457"/>
    <lineage>
        <taxon>Eukaryota</taxon>
        <taxon>Fungi</taxon>
        <taxon>Dikarya</taxon>
        <taxon>Ascomycota</taxon>
        <taxon>Pezizomycotina</taxon>
        <taxon>Leotiomycetes</taxon>
        <taxon>Helotiales</taxon>
        <taxon>Sclerotiniaceae</taxon>
        <taxon>Monilinia</taxon>
    </lineage>
</organism>
<evidence type="ECO:0000313" key="14">
    <source>
        <dbReference type="EMBL" id="RAL68517.1"/>
    </source>
</evidence>
<reference evidence="14 15" key="1">
    <citation type="submission" date="2018-06" db="EMBL/GenBank/DDBJ databases">
        <title>Genome Sequence of the Brown Rot Fungal Pathogen Monilinia fructigena.</title>
        <authorList>
            <person name="Landi L."/>
            <person name="De Miccolis Angelini R.M."/>
            <person name="Pollastro S."/>
            <person name="Abate D."/>
            <person name="Faretra F."/>
            <person name="Romanazzi G."/>
        </authorList>
    </citation>
    <scope>NUCLEOTIDE SEQUENCE [LARGE SCALE GENOMIC DNA]</scope>
    <source>
        <strain evidence="14 15">Mfrg269</strain>
    </source>
</reference>
<evidence type="ECO:0000256" key="11">
    <source>
        <dbReference type="ARBA" id="ARBA00038963"/>
    </source>
</evidence>
<dbReference type="GO" id="GO:0141148">
    <property type="term" value="F:enoyl-[acyl-carrier-protein] reductase (NADPH) activity"/>
    <property type="evidence" value="ECO:0007669"/>
    <property type="project" value="UniProtKB-EC"/>
</dbReference>
<evidence type="ECO:0000259" key="13">
    <source>
        <dbReference type="SMART" id="SM00829"/>
    </source>
</evidence>
<proteinExistence type="inferred from homology"/>
<feature type="domain" description="Enoyl reductase (ER)" evidence="13">
    <location>
        <begin position="64"/>
        <end position="384"/>
    </location>
</feature>
<keyword evidence="8" id="KW-0443">Lipid metabolism</keyword>
<evidence type="ECO:0000256" key="6">
    <source>
        <dbReference type="ARBA" id="ARBA00022946"/>
    </source>
</evidence>
<dbReference type="GO" id="GO:0006633">
    <property type="term" value="P:fatty acid biosynthetic process"/>
    <property type="evidence" value="ECO:0007669"/>
    <property type="project" value="UniProtKB-KW"/>
</dbReference>